<keyword evidence="1" id="KW-0833">Ubl conjugation pathway</keyword>
<keyword evidence="2 3" id="KW-0378">Hydrolase</keyword>
<dbReference type="InterPro" id="IPR052398">
    <property type="entry name" value="Ubiquitin_hydrolase_53/54"/>
</dbReference>
<dbReference type="GO" id="GO:0016787">
    <property type="term" value="F:hydrolase activity"/>
    <property type="evidence" value="ECO:0007669"/>
    <property type="project" value="UniProtKB-KW"/>
</dbReference>
<feature type="non-terminal residue" evidence="3">
    <location>
        <position position="110"/>
    </location>
</feature>
<protein>
    <submittedName>
        <fullName evidence="3">Inactive ubiquitin carboxyl-terminal hydrolase 54</fullName>
    </submittedName>
</protein>
<evidence type="ECO:0000313" key="3">
    <source>
        <dbReference type="EMBL" id="KFM66137.1"/>
    </source>
</evidence>
<name>A0A087TLZ8_STEMI</name>
<organism evidence="3 4">
    <name type="scientific">Stegodyphus mimosarum</name>
    <name type="common">African social velvet spider</name>
    <dbReference type="NCBI Taxonomy" id="407821"/>
    <lineage>
        <taxon>Eukaryota</taxon>
        <taxon>Metazoa</taxon>
        <taxon>Ecdysozoa</taxon>
        <taxon>Arthropoda</taxon>
        <taxon>Chelicerata</taxon>
        <taxon>Arachnida</taxon>
        <taxon>Araneae</taxon>
        <taxon>Araneomorphae</taxon>
        <taxon>Entelegynae</taxon>
        <taxon>Eresoidea</taxon>
        <taxon>Eresidae</taxon>
        <taxon>Stegodyphus</taxon>
    </lineage>
</organism>
<dbReference type="OMA" id="KSCITHR"/>
<dbReference type="PANTHER" id="PTHR22975">
    <property type="entry name" value="UBIQUITIN SPECIFIC PROTEINASE"/>
    <property type="match status" value="1"/>
</dbReference>
<gene>
    <name evidence="3" type="ORF">X975_19966</name>
</gene>
<reference evidence="3 4" key="1">
    <citation type="submission" date="2013-11" db="EMBL/GenBank/DDBJ databases">
        <title>Genome sequencing of Stegodyphus mimosarum.</title>
        <authorList>
            <person name="Bechsgaard J."/>
        </authorList>
    </citation>
    <scope>NUCLEOTIDE SEQUENCE [LARGE SCALE GENOMIC DNA]</scope>
</reference>
<keyword evidence="4" id="KW-1185">Reference proteome</keyword>
<evidence type="ECO:0000313" key="4">
    <source>
        <dbReference type="Proteomes" id="UP000054359"/>
    </source>
</evidence>
<accession>A0A087TLZ8</accession>
<proteinExistence type="predicted"/>
<evidence type="ECO:0000256" key="2">
    <source>
        <dbReference type="ARBA" id="ARBA00022801"/>
    </source>
</evidence>
<dbReference type="STRING" id="407821.A0A087TLZ8"/>
<sequence length="110" mass="12281">MDDAAECFENILLRIHVHIANQEADDMCGNVHCIPHQKFAMTLVEQRICHKCGATSEPLPFTQMVHYVTTSALCAKAMETQVQDSNGRLNNSFGKFLRLAGDMGEVRECP</sequence>
<dbReference type="OrthoDB" id="6417055at2759"/>
<dbReference type="Proteomes" id="UP000054359">
    <property type="component" value="Unassembled WGS sequence"/>
</dbReference>
<dbReference type="AlphaFoldDB" id="A0A087TLZ8"/>
<dbReference type="PANTHER" id="PTHR22975:SF9">
    <property type="entry name" value="ECHINUS SPLICE FORM 3"/>
    <property type="match status" value="1"/>
</dbReference>
<evidence type="ECO:0000256" key="1">
    <source>
        <dbReference type="ARBA" id="ARBA00022786"/>
    </source>
</evidence>
<dbReference type="EMBL" id="KK115833">
    <property type="protein sequence ID" value="KFM66137.1"/>
    <property type="molecule type" value="Genomic_DNA"/>
</dbReference>